<dbReference type="InterPro" id="IPR037175">
    <property type="entry name" value="KFase_sf"/>
</dbReference>
<comment type="caution">
    <text evidence="2">The sequence shown here is derived from an EMBL/GenBank/DDBJ whole genome shotgun (WGS) entry which is preliminary data.</text>
</comment>
<dbReference type="SUPFAM" id="SSF102198">
    <property type="entry name" value="Putative cyclase"/>
    <property type="match status" value="1"/>
</dbReference>
<dbReference type="EMBL" id="BAAAQK010000018">
    <property type="protein sequence ID" value="GAA1862445.1"/>
    <property type="molecule type" value="Genomic_DNA"/>
</dbReference>
<keyword evidence="3" id="KW-1185">Reference proteome</keyword>
<reference evidence="2 3" key="1">
    <citation type="journal article" date="2019" name="Int. J. Syst. Evol. Microbiol.">
        <title>The Global Catalogue of Microorganisms (GCM) 10K type strain sequencing project: providing services to taxonomists for standard genome sequencing and annotation.</title>
        <authorList>
            <consortium name="The Broad Institute Genomics Platform"/>
            <consortium name="The Broad Institute Genome Sequencing Center for Infectious Disease"/>
            <person name="Wu L."/>
            <person name="Ma J."/>
        </authorList>
    </citation>
    <scope>NUCLEOTIDE SEQUENCE [LARGE SCALE GENOMIC DNA]</scope>
    <source>
        <strain evidence="2 3">JCM 16009</strain>
    </source>
</reference>
<proteinExistence type="predicted"/>
<accession>A0ABN2NE68</accession>
<protein>
    <submittedName>
        <fullName evidence="2">Cyclase family protein</fullName>
    </submittedName>
</protein>
<dbReference type="Pfam" id="PF04199">
    <property type="entry name" value="Cyclase"/>
    <property type="match status" value="1"/>
</dbReference>
<organism evidence="2 3">
    <name type="scientific">Pseudonocardia ailaonensis</name>
    <dbReference type="NCBI Taxonomy" id="367279"/>
    <lineage>
        <taxon>Bacteria</taxon>
        <taxon>Bacillati</taxon>
        <taxon>Actinomycetota</taxon>
        <taxon>Actinomycetes</taxon>
        <taxon>Pseudonocardiales</taxon>
        <taxon>Pseudonocardiaceae</taxon>
        <taxon>Pseudonocardia</taxon>
    </lineage>
</organism>
<evidence type="ECO:0000256" key="1">
    <source>
        <dbReference type="SAM" id="MobiDB-lite"/>
    </source>
</evidence>
<dbReference type="InterPro" id="IPR007325">
    <property type="entry name" value="KFase/CYL"/>
</dbReference>
<dbReference type="RefSeq" id="WP_344421304.1">
    <property type="nucleotide sequence ID" value="NZ_BAAAQK010000018.1"/>
</dbReference>
<feature type="region of interest" description="Disordered" evidence="1">
    <location>
        <begin position="1"/>
        <end position="23"/>
    </location>
</feature>
<evidence type="ECO:0000313" key="2">
    <source>
        <dbReference type="EMBL" id="GAA1862445.1"/>
    </source>
</evidence>
<dbReference type="Proteomes" id="UP001500449">
    <property type="component" value="Unassembled WGS sequence"/>
</dbReference>
<dbReference type="PANTHER" id="PTHR34861:SF10">
    <property type="entry name" value="CYCLASE"/>
    <property type="match status" value="1"/>
</dbReference>
<name>A0ABN2NE68_9PSEU</name>
<dbReference type="Gene3D" id="3.50.30.50">
    <property type="entry name" value="Putative cyclase"/>
    <property type="match status" value="1"/>
</dbReference>
<gene>
    <name evidence="2" type="ORF">GCM10009836_48420</name>
</gene>
<evidence type="ECO:0000313" key="3">
    <source>
        <dbReference type="Proteomes" id="UP001500449"/>
    </source>
</evidence>
<sequence length="343" mass="37603">MNGRGPEDNAVPHAWPRFDELGADGATPPGSSWGVFGDDDQRGTINFLTADRVHAATTLVRHGAVYGLDYPINHFTPYWSGTREAARHHVFSNSDNHHDDYLDGFYLQATTQVDGLRHIGDPQHGFYGGRTRAELAPDGPAIGIQNWSESGIVGRGVLLDVERHFRETGRFLDPRSTYGITTDDLEDTAGAHGVELRGGDILLVRTGWAGHYLELDHAGRERFNADFRSPGLAHTVDVVRWLWDHQVAVVAADNVGVEAFPVPGPRSDYYVESEERAPRGPDHRGMLHRPLIALLGMALGELWNLDPLAEACAADRTYDFLVTCKPLHLIGGVGSPANAIAIR</sequence>
<dbReference type="PANTHER" id="PTHR34861">
    <property type="match status" value="1"/>
</dbReference>